<dbReference type="PANTHER" id="PTHR21879:SF1">
    <property type="entry name" value="FI01546P"/>
    <property type="match status" value="1"/>
</dbReference>
<feature type="signal peptide" evidence="1">
    <location>
        <begin position="1"/>
        <end position="18"/>
    </location>
</feature>
<dbReference type="Proteomes" id="UP001153636">
    <property type="component" value="Chromosome 5"/>
</dbReference>
<gene>
    <name evidence="2" type="ORF">PSYICH_LOCUS11036</name>
</gene>
<organism evidence="2 3">
    <name type="scientific">Psylliodes chrysocephalus</name>
    <dbReference type="NCBI Taxonomy" id="3402493"/>
    <lineage>
        <taxon>Eukaryota</taxon>
        <taxon>Metazoa</taxon>
        <taxon>Ecdysozoa</taxon>
        <taxon>Arthropoda</taxon>
        <taxon>Hexapoda</taxon>
        <taxon>Insecta</taxon>
        <taxon>Pterygota</taxon>
        <taxon>Neoptera</taxon>
        <taxon>Endopterygota</taxon>
        <taxon>Coleoptera</taxon>
        <taxon>Polyphaga</taxon>
        <taxon>Cucujiformia</taxon>
        <taxon>Chrysomeloidea</taxon>
        <taxon>Chrysomelidae</taxon>
        <taxon>Galerucinae</taxon>
        <taxon>Alticini</taxon>
        <taxon>Psylliodes</taxon>
    </lineage>
</organism>
<dbReference type="Pfam" id="PF07898">
    <property type="entry name" value="DUF1676"/>
    <property type="match status" value="1"/>
</dbReference>
<dbReference type="AlphaFoldDB" id="A0A9P0GIM7"/>
<reference evidence="2" key="1">
    <citation type="submission" date="2022-01" db="EMBL/GenBank/DDBJ databases">
        <authorList>
            <person name="King R."/>
        </authorList>
    </citation>
    <scope>NUCLEOTIDE SEQUENCE</scope>
</reference>
<protein>
    <recommendedName>
        <fullName evidence="4">Osiris 9</fullName>
    </recommendedName>
</protein>
<dbReference type="OrthoDB" id="8194491at2759"/>
<dbReference type="PANTHER" id="PTHR21879">
    <property type="entry name" value="FI03362P-RELATED-RELATED"/>
    <property type="match status" value="1"/>
</dbReference>
<evidence type="ECO:0000313" key="3">
    <source>
        <dbReference type="Proteomes" id="UP001153636"/>
    </source>
</evidence>
<feature type="chain" id="PRO_5040230605" description="Osiris 9" evidence="1">
    <location>
        <begin position="19"/>
        <end position="247"/>
    </location>
</feature>
<sequence>MNVFVNLCILGLIGFGCAEEGRDYWGEVFVYKDALEFMRGCGSKELSLCVKERALGYLDSIPTSVDLGGGLKIRANRVERHARQGVPLPDDLRAREEAVENLLWDRIIDFMRSHTFEFKIPDETINDLMGKPVEEARKKKGGGGGGMRMRTMLLLLQLKAATIGAIALKVIGLIAFKALVIAKIAFTIASIIALKKLLESKHHTSTYEVVAHPHYEEHGHFDRSFNTFNAQDFAYKGYNALGGRSSS</sequence>
<evidence type="ECO:0000256" key="1">
    <source>
        <dbReference type="SAM" id="SignalP"/>
    </source>
</evidence>
<dbReference type="EMBL" id="OV651817">
    <property type="protein sequence ID" value="CAH1111140.1"/>
    <property type="molecule type" value="Genomic_DNA"/>
</dbReference>
<accession>A0A9P0GIM7</accession>
<proteinExistence type="predicted"/>
<dbReference type="GO" id="GO:0016020">
    <property type="term" value="C:membrane"/>
    <property type="evidence" value="ECO:0007669"/>
    <property type="project" value="TreeGrafter"/>
</dbReference>
<keyword evidence="3" id="KW-1185">Reference proteome</keyword>
<dbReference type="InterPro" id="IPR012464">
    <property type="entry name" value="DUF1676"/>
</dbReference>
<evidence type="ECO:0000313" key="2">
    <source>
        <dbReference type="EMBL" id="CAH1111140.1"/>
    </source>
</evidence>
<evidence type="ECO:0008006" key="4">
    <source>
        <dbReference type="Google" id="ProtNLM"/>
    </source>
</evidence>
<keyword evidence="1" id="KW-0732">Signal</keyword>
<name>A0A9P0GIM7_9CUCU</name>